<accession>A0A5C5YIM0</accession>
<dbReference type="InterPro" id="IPR017850">
    <property type="entry name" value="Alkaline_phosphatase_core_sf"/>
</dbReference>
<dbReference type="PANTHER" id="PTHR45953:SF1">
    <property type="entry name" value="IDURONATE 2-SULFATASE"/>
    <property type="match status" value="1"/>
</dbReference>
<name>A0A5C5YIM0_9BACT</name>
<dbReference type="GO" id="GO:0004065">
    <property type="term" value="F:arylsulfatase activity"/>
    <property type="evidence" value="ECO:0007669"/>
    <property type="project" value="UniProtKB-EC"/>
</dbReference>
<evidence type="ECO:0000313" key="5">
    <source>
        <dbReference type="EMBL" id="TWT74716.1"/>
    </source>
</evidence>
<evidence type="ECO:0000259" key="4">
    <source>
        <dbReference type="Pfam" id="PF00884"/>
    </source>
</evidence>
<evidence type="ECO:0000256" key="2">
    <source>
        <dbReference type="ARBA" id="ARBA00022723"/>
    </source>
</evidence>
<dbReference type="OrthoDB" id="9783154at2"/>
<evidence type="ECO:0000256" key="3">
    <source>
        <dbReference type="ARBA" id="ARBA00022801"/>
    </source>
</evidence>
<dbReference type="RefSeq" id="WP_146389013.1">
    <property type="nucleotide sequence ID" value="NZ_SJPK01000001.1"/>
</dbReference>
<gene>
    <name evidence="5" type="ORF">CA85_00010</name>
</gene>
<organism evidence="5 6">
    <name type="scientific">Allorhodopirellula solitaria</name>
    <dbReference type="NCBI Taxonomy" id="2527987"/>
    <lineage>
        <taxon>Bacteria</taxon>
        <taxon>Pseudomonadati</taxon>
        <taxon>Planctomycetota</taxon>
        <taxon>Planctomycetia</taxon>
        <taxon>Pirellulales</taxon>
        <taxon>Pirellulaceae</taxon>
        <taxon>Allorhodopirellula</taxon>
    </lineage>
</organism>
<proteinExistence type="inferred from homology"/>
<dbReference type="Proteomes" id="UP000318053">
    <property type="component" value="Unassembled WGS sequence"/>
</dbReference>
<keyword evidence="6" id="KW-1185">Reference proteome</keyword>
<sequence>MICRWGITRLPVFVATALLGFVAINFNVLNAAERQDSRPNILFIVSEDNSEHLGCYGERRVHTPHLDSLAAGGVRYARAYVPYSVCSPSRAVFLTGLYTRQTGHIGLATHRFSMCRDFKTMPAYFQEAGGAIRVVRL</sequence>
<evidence type="ECO:0000313" key="6">
    <source>
        <dbReference type="Proteomes" id="UP000318053"/>
    </source>
</evidence>
<reference evidence="5 6" key="1">
    <citation type="submission" date="2019-02" db="EMBL/GenBank/DDBJ databases">
        <title>Deep-cultivation of Planctomycetes and their phenomic and genomic characterization uncovers novel biology.</title>
        <authorList>
            <person name="Wiegand S."/>
            <person name="Jogler M."/>
            <person name="Boedeker C."/>
            <person name="Pinto D."/>
            <person name="Vollmers J."/>
            <person name="Rivas-Marin E."/>
            <person name="Kohn T."/>
            <person name="Peeters S.H."/>
            <person name="Heuer A."/>
            <person name="Rast P."/>
            <person name="Oberbeckmann S."/>
            <person name="Bunk B."/>
            <person name="Jeske O."/>
            <person name="Meyerdierks A."/>
            <person name="Storesund J.E."/>
            <person name="Kallscheuer N."/>
            <person name="Luecker S."/>
            <person name="Lage O.M."/>
            <person name="Pohl T."/>
            <person name="Merkel B.J."/>
            <person name="Hornburger P."/>
            <person name="Mueller R.-W."/>
            <person name="Bruemmer F."/>
            <person name="Labrenz M."/>
            <person name="Spormann A.M."/>
            <person name="Op Den Camp H."/>
            <person name="Overmann J."/>
            <person name="Amann R."/>
            <person name="Jetten M.S.M."/>
            <person name="Mascher T."/>
            <person name="Medema M.H."/>
            <person name="Devos D.P."/>
            <person name="Kaster A.-K."/>
            <person name="Ovreas L."/>
            <person name="Rohde M."/>
            <person name="Galperin M.Y."/>
            <person name="Jogler C."/>
        </authorList>
    </citation>
    <scope>NUCLEOTIDE SEQUENCE [LARGE SCALE GENOMIC DNA]</scope>
    <source>
        <strain evidence="5 6">CA85</strain>
    </source>
</reference>
<dbReference type="GO" id="GO:0046872">
    <property type="term" value="F:metal ion binding"/>
    <property type="evidence" value="ECO:0007669"/>
    <property type="project" value="UniProtKB-KW"/>
</dbReference>
<evidence type="ECO:0000256" key="1">
    <source>
        <dbReference type="ARBA" id="ARBA00008779"/>
    </source>
</evidence>
<dbReference type="InterPro" id="IPR024607">
    <property type="entry name" value="Sulfatase_CS"/>
</dbReference>
<dbReference type="EMBL" id="SJPK01000001">
    <property type="protein sequence ID" value="TWT74716.1"/>
    <property type="molecule type" value="Genomic_DNA"/>
</dbReference>
<dbReference type="GO" id="GO:0005737">
    <property type="term" value="C:cytoplasm"/>
    <property type="evidence" value="ECO:0007669"/>
    <property type="project" value="TreeGrafter"/>
</dbReference>
<keyword evidence="3 5" id="KW-0378">Hydrolase</keyword>
<feature type="domain" description="Sulfatase N-terminal" evidence="4">
    <location>
        <begin position="39"/>
        <end position="129"/>
    </location>
</feature>
<comment type="similarity">
    <text evidence="1">Belongs to the sulfatase family.</text>
</comment>
<comment type="caution">
    <text evidence="5">The sequence shown here is derived from an EMBL/GenBank/DDBJ whole genome shotgun (WGS) entry which is preliminary data.</text>
</comment>
<dbReference type="EC" id="3.1.6.1" evidence="5"/>
<dbReference type="AlphaFoldDB" id="A0A5C5YIM0"/>
<dbReference type="InterPro" id="IPR000917">
    <property type="entry name" value="Sulfatase_N"/>
</dbReference>
<dbReference type="Gene3D" id="3.40.720.10">
    <property type="entry name" value="Alkaline Phosphatase, subunit A"/>
    <property type="match status" value="1"/>
</dbReference>
<dbReference type="SUPFAM" id="SSF53649">
    <property type="entry name" value="Alkaline phosphatase-like"/>
    <property type="match status" value="1"/>
</dbReference>
<dbReference type="PANTHER" id="PTHR45953">
    <property type="entry name" value="IDURONATE 2-SULFATASE"/>
    <property type="match status" value="1"/>
</dbReference>
<dbReference type="PROSITE" id="PS00523">
    <property type="entry name" value="SULFATASE_1"/>
    <property type="match status" value="1"/>
</dbReference>
<keyword evidence="2" id="KW-0479">Metal-binding</keyword>
<dbReference type="Pfam" id="PF00884">
    <property type="entry name" value="Sulfatase"/>
    <property type="match status" value="1"/>
</dbReference>
<protein>
    <submittedName>
        <fullName evidence="5">Arylsulfatase</fullName>
        <ecNumber evidence="5">3.1.6.1</ecNumber>
    </submittedName>
</protein>